<accession>A0A9J6GMG2</accession>
<dbReference type="InterPro" id="IPR013216">
    <property type="entry name" value="Methyltransf_11"/>
</dbReference>
<feature type="domain" description="Methyltransferase type 11" evidence="1">
    <location>
        <begin position="15"/>
        <end position="63"/>
    </location>
</feature>
<dbReference type="AlphaFoldDB" id="A0A9J6GMG2"/>
<dbReference type="GO" id="GO:0008757">
    <property type="term" value="F:S-adenosylmethionine-dependent methyltransferase activity"/>
    <property type="evidence" value="ECO:0007669"/>
    <property type="project" value="InterPro"/>
</dbReference>
<dbReference type="InterPro" id="IPR029063">
    <property type="entry name" value="SAM-dependent_MTases_sf"/>
</dbReference>
<gene>
    <name evidence="2" type="ORF">HPB48_011678</name>
</gene>
<dbReference type="VEuPathDB" id="VectorBase:HLOH_060985"/>
<dbReference type="Proteomes" id="UP000821853">
    <property type="component" value="Chromosome 8"/>
</dbReference>
<dbReference type="SUPFAM" id="SSF53335">
    <property type="entry name" value="S-adenosyl-L-methionine-dependent methyltransferases"/>
    <property type="match status" value="1"/>
</dbReference>
<dbReference type="Gene3D" id="3.40.50.150">
    <property type="entry name" value="Vaccinia Virus protein VP39"/>
    <property type="match status" value="1"/>
</dbReference>
<organism evidence="2 3">
    <name type="scientific">Haemaphysalis longicornis</name>
    <name type="common">Bush tick</name>
    <dbReference type="NCBI Taxonomy" id="44386"/>
    <lineage>
        <taxon>Eukaryota</taxon>
        <taxon>Metazoa</taxon>
        <taxon>Ecdysozoa</taxon>
        <taxon>Arthropoda</taxon>
        <taxon>Chelicerata</taxon>
        <taxon>Arachnida</taxon>
        <taxon>Acari</taxon>
        <taxon>Parasitiformes</taxon>
        <taxon>Ixodida</taxon>
        <taxon>Ixodoidea</taxon>
        <taxon>Ixodidae</taxon>
        <taxon>Haemaphysalinae</taxon>
        <taxon>Haemaphysalis</taxon>
    </lineage>
</organism>
<evidence type="ECO:0000313" key="2">
    <source>
        <dbReference type="EMBL" id="KAH9379654.1"/>
    </source>
</evidence>
<comment type="caution">
    <text evidence="2">The sequence shown here is derived from an EMBL/GenBank/DDBJ whole genome shotgun (WGS) entry which is preliminary data.</text>
</comment>
<dbReference type="Pfam" id="PF08241">
    <property type="entry name" value="Methyltransf_11"/>
    <property type="match status" value="1"/>
</dbReference>
<dbReference type="EMBL" id="JABSTR010000010">
    <property type="protein sequence ID" value="KAH9379654.1"/>
    <property type="molecule type" value="Genomic_DNA"/>
</dbReference>
<reference evidence="2 3" key="1">
    <citation type="journal article" date="2020" name="Cell">
        <title>Large-Scale Comparative Analyses of Tick Genomes Elucidate Their Genetic Diversity and Vector Capacities.</title>
        <authorList>
            <consortium name="Tick Genome and Microbiome Consortium (TIGMIC)"/>
            <person name="Jia N."/>
            <person name="Wang J."/>
            <person name="Shi W."/>
            <person name="Du L."/>
            <person name="Sun Y."/>
            <person name="Zhan W."/>
            <person name="Jiang J.F."/>
            <person name="Wang Q."/>
            <person name="Zhang B."/>
            <person name="Ji P."/>
            <person name="Bell-Sakyi L."/>
            <person name="Cui X.M."/>
            <person name="Yuan T.T."/>
            <person name="Jiang B.G."/>
            <person name="Yang W.F."/>
            <person name="Lam T.T."/>
            <person name="Chang Q.C."/>
            <person name="Ding S.J."/>
            <person name="Wang X.J."/>
            <person name="Zhu J.G."/>
            <person name="Ruan X.D."/>
            <person name="Zhao L."/>
            <person name="Wei J.T."/>
            <person name="Ye R.Z."/>
            <person name="Que T.C."/>
            <person name="Du C.H."/>
            <person name="Zhou Y.H."/>
            <person name="Cheng J.X."/>
            <person name="Dai P.F."/>
            <person name="Guo W.B."/>
            <person name="Han X.H."/>
            <person name="Huang E.J."/>
            <person name="Li L.F."/>
            <person name="Wei W."/>
            <person name="Gao Y.C."/>
            <person name="Liu J.Z."/>
            <person name="Shao H.Z."/>
            <person name="Wang X."/>
            <person name="Wang C.C."/>
            <person name="Yang T.C."/>
            <person name="Huo Q.B."/>
            <person name="Li W."/>
            <person name="Chen H.Y."/>
            <person name="Chen S.E."/>
            <person name="Zhou L.G."/>
            <person name="Ni X.B."/>
            <person name="Tian J.H."/>
            <person name="Sheng Y."/>
            <person name="Liu T."/>
            <person name="Pan Y.S."/>
            <person name="Xia L.Y."/>
            <person name="Li J."/>
            <person name="Zhao F."/>
            <person name="Cao W.C."/>
        </authorList>
    </citation>
    <scope>NUCLEOTIDE SEQUENCE [LARGE SCALE GENOMIC DNA]</scope>
    <source>
        <strain evidence="2">HaeL-2018</strain>
    </source>
</reference>
<evidence type="ECO:0000259" key="1">
    <source>
        <dbReference type="Pfam" id="PF08241"/>
    </source>
</evidence>
<protein>
    <recommendedName>
        <fullName evidence="1">Methyltransferase type 11 domain-containing protein</fullName>
    </recommendedName>
</protein>
<dbReference type="OrthoDB" id="6482745at2759"/>
<evidence type="ECO:0000313" key="3">
    <source>
        <dbReference type="Proteomes" id="UP000821853"/>
    </source>
</evidence>
<keyword evidence="3" id="KW-1185">Reference proteome</keyword>
<proteinExistence type="predicted"/>
<name>A0A9J6GMG2_HAELO</name>
<sequence length="94" mass="10766">MNFSHNRIAYDVFDVEDDDFTTLFSRYGAFDRVYSFFTFHYVTDVAKAYRNVAGLLKAGGSCAVVSIICADAIDVWDTVYRMGQWKQMIVSTHN</sequence>